<evidence type="ECO:0000256" key="7">
    <source>
        <dbReference type="ARBA" id="ARBA00022777"/>
    </source>
</evidence>
<evidence type="ECO:0000256" key="2">
    <source>
        <dbReference type="ARBA" id="ARBA00022475"/>
    </source>
</evidence>
<dbReference type="InterPro" id="IPR050640">
    <property type="entry name" value="Bact_2-comp_sensor_kinase"/>
</dbReference>
<comment type="caution">
    <text evidence="14">The sequence shown here is derived from an EMBL/GenBank/DDBJ whole genome shotgun (WGS) entry which is preliminary data.</text>
</comment>
<dbReference type="SMART" id="SM00304">
    <property type="entry name" value="HAMP"/>
    <property type="match status" value="1"/>
</dbReference>
<dbReference type="PANTHER" id="PTHR34220:SF11">
    <property type="entry name" value="SENSOR PROTEIN KINASE HPTS"/>
    <property type="match status" value="1"/>
</dbReference>
<keyword evidence="8" id="KW-0067">ATP-binding</keyword>
<evidence type="ECO:0000256" key="1">
    <source>
        <dbReference type="ARBA" id="ARBA00004651"/>
    </source>
</evidence>
<evidence type="ECO:0000259" key="13">
    <source>
        <dbReference type="PROSITE" id="PS50885"/>
    </source>
</evidence>
<evidence type="ECO:0000256" key="12">
    <source>
        <dbReference type="SAM" id="Phobius"/>
    </source>
</evidence>
<proteinExistence type="predicted"/>
<dbReference type="SUPFAM" id="SSF55874">
    <property type="entry name" value="ATPase domain of HSP90 chaperone/DNA topoisomerase II/histidine kinase"/>
    <property type="match status" value="1"/>
</dbReference>
<dbReference type="Proteomes" id="UP000282076">
    <property type="component" value="Unassembled WGS sequence"/>
</dbReference>
<dbReference type="PANTHER" id="PTHR34220">
    <property type="entry name" value="SENSOR HISTIDINE KINASE YPDA"/>
    <property type="match status" value="1"/>
</dbReference>
<keyword evidence="6" id="KW-0547">Nucleotide-binding</keyword>
<dbReference type="PROSITE" id="PS50885">
    <property type="entry name" value="HAMP"/>
    <property type="match status" value="1"/>
</dbReference>
<evidence type="ECO:0000256" key="8">
    <source>
        <dbReference type="ARBA" id="ARBA00022840"/>
    </source>
</evidence>
<protein>
    <submittedName>
        <fullName evidence="14">HAMP domain-containing protein</fullName>
    </submittedName>
</protein>
<reference evidence="14 15" key="1">
    <citation type="submission" date="2018-10" db="EMBL/GenBank/DDBJ databases">
        <title>Cohnella sp. M2MS4P-1, whole genome shotgun sequence.</title>
        <authorList>
            <person name="Tuo L."/>
        </authorList>
    </citation>
    <scope>NUCLEOTIDE SEQUENCE [LARGE SCALE GENOMIC DNA]</scope>
    <source>
        <strain evidence="14 15">M2MS4P-1</strain>
    </source>
</reference>
<evidence type="ECO:0000256" key="3">
    <source>
        <dbReference type="ARBA" id="ARBA00022553"/>
    </source>
</evidence>
<keyword evidence="2" id="KW-1003">Cell membrane</keyword>
<comment type="subcellular location">
    <subcellularLocation>
        <location evidence="1">Cell membrane</location>
        <topology evidence="1">Multi-pass membrane protein</topology>
    </subcellularLocation>
</comment>
<name>A0A494XJ73_9BACL</name>
<sequence>MDWTRTLKFRFVVGFAIIVSPLILFLYFHNRYATEIVKQQVTGTNSYRLNEHVNRIDQLMEETGNYLSLFNNREPDLSKLERYEYASDDYVLTKLRIFEQLQTDIGFFSSLDTLFVYNVRDDDLIINSRTNYEAKTTQLKQILGEASANRKTFSLSGWRTIQLNGSPSLLRVVAFSNLTVIGATIDARLILEPLHFFEMEKGGGIGVTDLNGALILGTNLTQSQQRLIRLHTEDNEPDVQQVTDDRTRYTLLSSSSHSAGIRYAVLIPESVIFQKLPFFQIALYFVPIAGVLVLLLYFLFFQTVLMKPMKRLIRAMNQIIRGDLSARLGQAKTTEFTFVNRTFNQMIDQISSLKIDVYEEKLRTKEAEFKHLQAQIKPHFYLNSLNIIHSLAVTKQFELIQRMARHLAEYFRFNIYTGRRDVTLGEELRHIRNYLEIQMLRFPNKLEYRIGIDASLSDALVLPLSIQTFVENAIIHGFVNRNRHFLLTIDIVAQGNSDSSSPPNEDRVKEWLTVCIQDNGEGFPEEVLARLMAQDFPDEGPQAGHLGIRNVLQRLSIRYDGKAGVKFANAAPQGAALIITIPLERRIEEDENEHEAV</sequence>
<dbReference type="InterPro" id="IPR010559">
    <property type="entry name" value="Sig_transdc_His_kin_internal"/>
</dbReference>
<evidence type="ECO:0000256" key="6">
    <source>
        <dbReference type="ARBA" id="ARBA00022741"/>
    </source>
</evidence>
<dbReference type="InterPro" id="IPR003660">
    <property type="entry name" value="HAMP_dom"/>
</dbReference>
<dbReference type="Pfam" id="PF00672">
    <property type="entry name" value="HAMP"/>
    <property type="match status" value="1"/>
</dbReference>
<dbReference type="CDD" id="cd06225">
    <property type="entry name" value="HAMP"/>
    <property type="match status" value="1"/>
</dbReference>
<evidence type="ECO:0000256" key="11">
    <source>
        <dbReference type="ARBA" id="ARBA00023136"/>
    </source>
</evidence>
<dbReference type="Pfam" id="PF06580">
    <property type="entry name" value="His_kinase"/>
    <property type="match status" value="1"/>
</dbReference>
<accession>A0A494XJ73</accession>
<dbReference type="GO" id="GO:0000155">
    <property type="term" value="F:phosphorelay sensor kinase activity"/>
    <property type="evidence" value="ECO:0007669"/>
    <property type="project" value="InterPro"/>
</dbReference>
<keyword evidence="9 12" id="KW-1133">Transmembrane helix</keyword>
<evidence type="ECO:0000256" key="5">
    <source>
        <dbReference type="ARBA" id="ARBA00022692"/>
    </source>
</evidence>
<keyword evidence="3" id="KW-0597">Phosphoprotein</keyword>
<organism evidence="14 15">
    <name type="scientific">Cohnella endophytica</name>
    <dbReference type="NCBI Taxonomy" id="2419778"/>
    <lineage>
        <taxon>Bacteria</taxon>
        <taxon>Bacillati</taxon>
        <taxon>Bacillota</taxon>
        <taxon>Bacilli</taxon>
        <taxon>Bacillales</taxon>
        <taxon>Paenibacillaceae</taxon>
        <taxon>Cohnella</taxon>
    </lineage>
</organism>
<dbReference type="Gene3D" id="3.30.565.10">
    <property type="entry name" value="Histidine kinase-like ATPase, C-terminal domain"/>
    <property type="match status" value="1"/>
</dbReference>
<gene>
    <name evidence="14" type="ORF">D7Z26_18400</name>
</gene>
<dbReference type="InterPro" id="IPR036890">
    <property type="entry name" value="HATPase_C_sf"/>
</dbReference>
<dbReference type="SUPFAM" id="SSF158472">
    <property type="entry name" value="HAMP domain-like"/>
    <property type="match status" value="1"/>
</dbReference>
<dbReference type="Pfam" id="PF02518">
    <property type="entry name" value="HATPase_c"/>
    <property type="match status" value="1"/>
</dbReference>
<dbReference type="EMBL" id="RBZM01000008">
    <property type="protein sequence ID" value="RKP49812.1"/>
    <property type="molecule type" value="Genomic_DNA"/>
</dbReference>
<keyword evidence="10" id="KW-0902">Two-component regulatory system</keyword>
<keyword evidence="15" id="KW-1185">Reference proteome</keyword>
<feature type="transmembrane region" description="Helical" evidence="12">
    <location>
        <begin position="7"/>
        <end position="28"/>
    </location>
</feature>
<evidence type="ECO:0000256" key="10">
    <source>
        <dbReference type="ARBA" id="ARBA00023012"/>
    </source>
</evidence>
<dbReference type="RefSeq" id="WP_120978496.1">
    <property type="nucleotide sequence ID" value="NZ_RBZM01000008.1"/>
</dbReference>
<dbReference type="InterPro" id="IPR003594">
    <property type="entry name" value="HATPase_dom"/>
</dbReference>
<keyword evidence="5 12" id="KW-0812">Transmembrane</keyword>
<dbReference type="Gene3D" id="6.10.340.10">
    <property type="match status" value="1"/>
</dbReference>
<dbReference type="GO" id="GO:0005886">
    <property type="term" value="C:plasma membrane"/>
    <property type="evidence" value="ECO:0007669"/>
    <property type="project" value="UniProtKB-SubCell"/>
</dbReference>
<dbReference type="GO" id="GO:0005524">
    <property type="term" value="F:ATP binding"/>
    <property type="evidence" value="ECO:0007669"/>
    <property type="project" value="UniProtKB-KW"/>
</dbReference>
<feature type="transmembrane region" description="Helical" evidence="12">
    <location>
        <begin position="281"/>
        <end position="301"/>
    </location>
</feature>
<evidence type="ECO:0000256" key="9">
    <source>
        <dbReference type="ARBA" id="ARBA00022989"/>
    </source>
</evidence>
<evidence type="ECO:0000313" key="14">
    <source>
        <dbReference type="EMBL" id="RKP49812.1"/>
    </source>
</evidence>
<evidence type="ECO:0000256" key="4">
    <source>
        <dbReference type="ARBA" id="ARBA00022679"/>
    </source>
</evidence>
<keyword evidence="11 12" id="KW-0472">Membrane</keyword>
<keyword evidence="7" id="KW-0418">Kinase</keyword>
<dbReference type="OrthoDB" id="759642at2"/>
<dbReference type="AlphaFoldDB" id="A0A494XJ73"/>
<evidence type="ECO:0000313" key="15">
    <source>
        <dbReference type="Proteomes" id="UP000282076"/>
    </source>
</evidence>
<keyword evidence="4" id="KW-0808">Transferase</keyword>
<feature type="domain" description="HAMP" evidence="13">
    <location>
        <begin position="303"/>
        <end position="355"/>
    </location>
</feature>